<evidence type="ECO:0000256" key="1">
    <source>
        <dbReference type="ARBA" id="ARBA00022679"/>
    </source>
</evidence>
<evidence type="ECO:0000313" key="4">
    <source>
        <dbReference type="EMBL" id="OPJ65142.1"/>
    </source>
</evidence>
<dbReference type="PANTHER" id="PTHR43420">
    <property type="entry name" value="ACETYLTRANSFERASE"/>
    <property type="match status" value="1"/>
</dbReference>
<proteinExistence type="predicted"/>
<dbReference type="OrthoDB" id="9796381at2"/>
<gene>
    <name evidence="4" type="ORF">CLORY_01420</name>
</gene>
<accession>A0A1V4IYJ6</accession>
<dbReference type="InterPro" id="IPR016181">
    <property type="entry name" value="Acyl_CoA_acyltransferase"/>
</dbReference>
<dbReference type="Proteomes" id="UP000190080">
    <property type="component" value="Unassembled WGS sequence"/>
</dbReference>
<dbReference type="STRING" id="1450648.CLORY_01420"/>
<protein>
    <submittedName>
        <fullName evidence="4">Putative acetyltransferase</fullName>
    </submittedName>
</protein>
<dbReference type="AlphaFoldDB" id="A0A1V4IYJ6"/>
<dbReference type="GO" id="GO:0016747">
    <property type="term" value="F:acyltransferase activity, transferring groups other than amino-acyl groups"/>
    <property type="evidence" value="ECO:0007669"/>
    <property type="project" value="InterPro"/>
</dbReference>
<dbReference type="PANTHER" id="PTHR43420:SF47">
    <property type="entry name" value="N-ACETYLTRANSFERASE DOMAIN-CONTAINING PROTEIN"/>
    <property type="match status" value="1"/>
</dbReference>
<dbReference type="Pfam" id="PF00583">
    <property type="entry name" value="Acetyltransf_1"/>
    <property type="match status" value="1"/>
</dbReference>
<evidence type="ECO:0000313" key="5">
    <source>
        <dbReference type="Proteomes" id="UP000190080"/>
    </source>
</evidence>
<dbReference type="RefSeq" id="WP_079421662.1">
    <property type="nucleotide sequence ID" value="NZ_MZGV01000001.1"/>
</dbReference>
<dbReference type="SUPFAM" id="SSF55729">
    <property type="entry name" value="Acyl-CoA N-acyltransferases (Nat)"/>
    <property type="match status" value="1"/>
</dbReference>
<evidence type="ECO:0000259" key="3">
    <source>
        <dbReference type="PROSITE" id="PS51186"/>
    </source>
</evidence>
<evidence type="ECO:0000256" key="2">
    <source>
        <dbReference type="ARBA" id="ARBA00023315"/>
    </source>
</evidence>
<dbReference type="PROSITE" id="PS51186">
    <property type="entry name" value="GNAT"/>
    <property type="match status" value="1"/>
</dbReference>
<dbReference type="InterPro" id="IPR050680">
    <property type="entry name" value="YpeA/RimI_acetyltransf"/>
</dbReference>
<reference evidence="4 5" key="1">
    <citation type="submission" date="2017-03" db="EMBL/GenBank/DDBJ databases">
        <title>Genome sequence of Clostridium oryzae DSM 28571.</title>
        <authorList>
            <person name="Poehlein A."/>
            <person name="Daniel R."/>
        </authorList>
    </citation>
    <scope>NUCLEOTIDE SEQUENCE [LARGE SCALE GENOMIC DNA]</scope>
    <source>
        <strain evidence="4 5">DSM 28571</strain>
    </source>
</reference>
<dbReference type="Gene3D" id="3.40.630.30">
    <property type="match status" value="1"/>
</dbReference>
<organism evidence="4 5">
    <name type="scientific">Clostridium oryzae</name>
    <dbReference type="NCBI Taxonomy" id="1450648"/>
    <lineage>
        <taxon>Bacteria</taxon>
        <taxon>Bacillati</taxon>
        <taxon>Bacillota</taxon>
        <taxon>Clostridia</taxon>
        <taxon>Eubacteriales</taxon>
        <taxon>Clostridiaceae</taxon>
        <taxon>Clostridium</taxon>
    </lineage>
</organism>
<dbReference type="EMBL" id="MZGV01000001">
    <property type="protein sequence ID" value="OPJ65142.1"/>
    <property type="molecule type" value="Genomic_DNA"/>
</dbReference>
<keyword evidence="2" id="KW-0012">Acyltransferase</keyword>
<dbReference type="CDD" id="cd04301">
    <property type="entry name" value="NAT_SF"/>
    <property type="match status" value="1"/>
</dbReference>
<comment type="caution">
    <text evidence="4">The sequence shown here is derived from an EMBL/GenBank/DDBJ whole genome shotgun (WGS) entry which is preliminary data.</text>
</comment>
<sequence>MNNIEFSVAEDKDLEEIFQVFSAAIEEMNRNNIPQWDEIYPSRDILQEDIEKKQLYIGKVNTEIACVFALNCYCDEEYADGKWEYPQATYKVIHRLCVNPKFQKQGIGTATLTYIEEQVKGEGVESIRLDAFSLNPFAQKMYNKQRYKIVGEVNWRKGKFYLMEKKL</sequence>
<name>A0A1V4IYJ6_9CLOT</name>
<feature type="domain" description="N-acetyltransferase" evidence="3">
    <location>
        <begin position="4"/>
        <end position="167"/>
    </location>
</feature>
<keyword evidence="1 4" id="KW-0808">Transferase</keyword>
<keyword evidence="5" id="KW-1185">Reference proteome</keyword>
<dbReference type="InterPro" id="IPR000182">
    <property type="entry name" value="GNAT_dom"/>
</dbReference>